<dbReference type="EMBL" id="BAAALM010000005">
    <property type="protein sequence ID" value="GAA1197234.1"/>
    <property type="molecule type" value="Genomic_DNA"/>
</dbReference>
<keyword evidence="3" id="KW-1185">Reference proteome</keyword>
<gene>
    <name evidence="2" type="ORF">GCM10009675_10590</name>
</gene>
<evidence type="ECO:0000256" key="1">
    <source>
        <dbReference type="SAM" id="MobiDB-lite"/>
    </source>
</evidence>
<evidence type="ECO:0000313" key="2">
    <source>
        <dbReference type="EMBL" id="GAA1197234.1"/>
    </source>
</evidence>
<proteinExistence type="predicted"/>
<feature type="region of interest" description="Disordered" evidence="1">
    <location>
        <begin position="1"/>
        <end position="80"/>
    </location>
</feature>
<evidence type="ECO:0000313" key="3">
    <source>
        <dbReference type="Proteomes" id="UP001500467"/>
    </source>
</evidence>
<protein>
    <submittedName>
        <fullName evidence="2">Uncharacterized protein</fullName>
    </submittedName>
</protein>
<organism evidence="2 3">
    <name type="scientific">Prauserella alba</name>
    <dbReference type="NCBI Taxonomy" id="176898"/>
    <lineage>
        <taxon>Bacteria</taxon>
        <taxon>Bacillati</taxon>
        <taxon>Actinomycetota</taxon>
        <taxon>Actinomycetes</taxon>
        <taxon>Pseudonocardiales</taxon>
        <taxon>Pseudonocardiaceae</taxon>
        <taxon>Prauserella</taxon>
    </lineage>
</organism>
<sequence>MSRNPLLASACPVSTDPVPFDPVMTDQTPLTPVLYPLLSTAGPTSRRRPTSRAPLRGLTDAPGPGSPTPNPPAAGLPGYS</sequence>
<dbReference type="Proteomes" id="UP001500467">
    <property type="component" value="Unassembled WGS sequence"/>
</dbReference>
<name>A0ABN1V6P0_9PSEU</name>
<comment type="caution">
    <text evidence="2">The sequence shown here is derived from an EMBL/GenBank/DDBJ whole genome shotgun (WGS) entry which is preliminary data.</text>
</comment>
<accession>A0ABN1V6P0</accession>
<reference evidence="2 3" key="1">
    <citation type="journal article" date="2019" name="Int. J. Syst. Evol. Microbiol.">
        <title>The Global Catalogue of Microorganisms (GCM) 10K type strain sequencing project: providing services to taxonomists for standard genome sequencing and annotation.</title>
        <authorList>
            <consortium name="The Broad Institute Genomics Platform"/>
            <consortium name="The Broad Institute Genome Sequencing Center for Infectious Disease"/>
            <person name="Wu L."/>
            <person name="Ma J."/>
        </authorList>
    </citation>
    <scope>NUCLEOTIDE SEQUENCE [LARGE SCALE GENOMIC DNA]</scope>
    <source>
        <strain evidence="2 3">JCM 13022</strain>
    </source>
</reference>
<feature type="compositionally biased region" description="Low complexity" evidence="1">
    <location>
        <begin position="51"/>
        <end position="63"/>
    </location>
</feature>
<feature type="compositionally biased region" description="Pro residues" evidence="1">
    <location>
        <begin position="64"/>
        <end position="74"/>
    </location>
</feature>